<dbReference type="RefSeq" id="WP_088259039.1">
    <property type="nucleotide sequence ID" value="NZ_NIDE01000017.1"/>
</dbReference>
<evidence type="ECO:0000313" key="2">
    <source>
        <dbReference type="EMBL" id="OWK35954.1"/>
    </source>
</evidence>
<gene>
    <name evidence="2" type="ORF">FRUB_08517</name>
</gene>
<feature type="transmembrane region" description="Helical" evidence="1">
    <location>
        <begin position="60"/>
        <end position="78"/>
    </location>
</feature>
<dbReference type="Proteomes" id="UP000214646">
    <property type="component" value="Unassembled WGS sequence"/>
</dbReference>
<feature type="transmembrane region" description="Helical" evidence="1">
    <location>
        <begin position="35"/>
        <end position="53"/>
    </location>
</feature>
<dbReference type="OrthoDB" id="291678at2"/>
<name>A0A225D8J7_9BACT</name>
<keyword evidence="1" id="KW-0472">Membrane</keyword>
<dbReference type="EMBL" id="NIDE01000017">
    <property type="protein sequence ID" value="OWK35954.1"/>
    <property type="molecule type" value="Genomic_DNA"/>
</dbReference>
<feature type="transmembrane region" description="Helical" evidence="1">
    <location>
        <begin position="98"/>
        <end position="119"/>
    </location>
</feature>
<comment type="caution">
    <text evidence="2">The sequence shown here is derived from an EMBL/GenBank/DDBJ whole genome shotgun (WGS) entry which is preliminary data.</text>
</comment>
<keyword evidence="1" id="KW-0812">Transmembrane</keyword>
<evidence type="ECO:0000256" key="1">
    <source>
        <dbReference type="SAM" id="Phobius"/>
    </source>
</evidence>
<protein>
    <submittedName>
        <fullName evidence="2">Uncharacterized protein</fullName>
    </submittedName>
</protein>
<organism evidence="2 3">
    <name type="scientific">Fimbriiglobus ruber</name>
    <dbReference type="NCBI Taxonomy" id="1908690"/>
    <lineage>
        <taxon>Bacteria</taxon>
        <taxon>Pseudomonadati</taxon>
        <taxon>Planctomycetota</taxon>
        <taxon>Planctomycetia</taxon>
        <taxon>Gemmatales</taxon>
        <taxon>Gemmataceae</taxon>
        <taxon>Fimbriiglobus</taxon>
    </lineage>
</organism>
<keyword evidence="3" id="KW-1185">Reference proteome</keyword>
<proteinExistence type="predicted"/>
<accession>A0A225D8J7</accession>
<reference evidence="3" key="1">
    <citation type="submission" date="2017-06" db="EMBL/GenBank/DDBJ databases">
        <title>Genome analysis of Fimbriiglobus ruber SP5, the first member of the order Planctomycetales with confirmed chitinolytic capability.</title>
        <authorList>
            <person name="Ravin N.V."/>
            <person name="Rakitin A.L."/>
            <person name="Ivanova A.A."/>
            <person name="Beletsky A.V."/>
            <person name="Kulichevskaya I.S."/>
            <person name="Mardanov A.V."/>
            <person name="Dedysh S.N."/>
        </authorList>
    </citation>
    <scope>NUCLEOTIDE SEQUENCE [LARGE SCALE GENOMIC DNA]</scope>
    <source>
        <strain evidence="3">SP5</strain>
    </source>
</reference>
<dbReference type="AlphaFoldDB" id="A0A225D8J7"/>
<evidence type="ECO:0000313" key="3">
    <source>
        <dbReference type="Proteomes" id="UP000214646"/>
    </source>
</evidence>
<keyword evidence="1" id="KW-1133">Transmembrane helix</keyword>
<sequence>MAIPTILISVLLIAVGLYGYLNGTPGSDGKISPTALIPAAFGAVLLLCGLLSLSDKLRKHVMHFAAMVGLLGIVSGFVPLQRQLSKTGEIDVTKPSAVAGIAMSVLCLVFVVLCVNSFIQARKARKLREQSAA</sequence>